<dbReference type="EMBL" id="CAJHIA010000028">
    <property type="protein sequence ID" value="CAD6447592.1"/>
    <property type="molecule type" value="Genomic_DNA"/>
</dbReference>
<dbReference type="Proteomes" id="UP000624404">
    <property type="component" value="Unassembled WGS sequence"/>
</dbReference>
<proteinExistence type="predicted"/>
<dbReference type="OrthoDB" id="3563344at2759"/>
<dbReference type="Pfam" id="PF17100">
    <property type="entry name" value="NACHT_N"/>
    <property type="match status" value="1"/>
</dbReference>
<accession>A0A8H2VZJ0</accession>
<comment type="caution">
    <text evidence="2">The sequence shown here is derived from an EMBL/GenBank/DDBJ whole genome shotgun (WGS) entry which is preliminary data.</text>
</comment>
<dbReference type="AlphaFoldDB" id="A0A8H2VZJ0"/>
<feature type="domain" description="NWD NACHT-NTPase N-terminal" evidence="1">
    <location>
        <begin position="45"/>
        <end position="126"/>
    </location>
</feature>
<reference evidence="2" key="1">
    <citation type="submission" date="2020-10" db="EMBL/GenBank/DDBJ databases">
        <authorList>
            <person name="Kusch S."/>
        </authorList>
    </citation>
    <scope>NUCLEOTIDE SEQUENCE</scope>
    <source>
        <strain evidence="2">SwB9</strain>
    </source>
</reference>
<protein>
    <submittedName>
        <fullName evidence="2">Af4c6f4e-cc03-4bff-90aa-851a24369c01</fullName>
    </submittedName>
</protein>
<keyword evidence="3" id="KW-1185">Reference proteome</keyword>
<name>A0A8H2VZJ0_9HELO</name>
<evidence type="ECO:0000313" key="2">
    <source>
        <dbReference type="EMBL" id="CAD6447592.1"/>
    </source>
</evidence>
<evidence type="ECO:0000259" key="1">
    <source>
        <dbReference type="Pfam" id="PF17100"/>
    </source>
</evidence>
<sequence>MLQEDESDRKLLSAYKDLLRQEGGIGYLGGNDALDYLSNIIIDNLKLIDENHWKVQMGNTSVEVKTVLNKVAKAAQYAQSFVGSMMSGEPHAAMAWAGVSLFLPLLINASEQPKALVDGIVYIFDILCRFSVVEQLYQEQISCATGPHKANYCP</sequence>
<organism evidence="2 3">
    <name type="scientific">Sclerotinia trifoliorum</name>
    <dbReference type="NCBI Taxonomy" id="28548"/>
    <lineage>
        <taxon>Eukaryota</taxon>
        <taxon>Fungi</taxon>
        <taxon>Dikarya</taxon>
        <taxon>Ascomycota</taxon>
        <taxon>Pezizomycotina</taxon>
        <taxon>Leotiomycetes</taxon>
        <taxon>Helotiales</taxon>
        <taxon>Sclerotiniaceae</taxon>
        <taxon>Sclerotinia</taxon>
    </lineage>
</organism>
<gene>
    <name evidence="2" type="ORF">SCLTRI_LOCUS7384</name>
</gene>
<evidence type="ECO:0000313" key="3">
    <source>
        <dbReference type="Proteomes" id="UP000624404"/>
    </source>
</evidence>
<dbReference type="InterPro" id="IPR031359">
    <property type="entry name" value="NACHT_N"/>
</dbReference>